<dbReference type="Proteomes" id="UP001219525">
    <property type="component" value="Unassembled WGS sequence"/>
</dbReference>
<evidence type="ECO:0000313" key="3">
    <source>
        <dbReference type="EMBL" id="KAJ7213581.1"/>
    </source>
</evidence>
<gene>
    <name evidence="3" type="ORF">GGX14DRAFT_619056</name>
</gene>
<feature type="signal peptide" evidence="2">
    <location>
        <begin position="1"/>
        <end position="21"/>
    </location>
</feature>
<reference evidence="3" key="1">
    <citation type="submission" date="2023-03" db="EMBL/GenBank/DDBJ databases">
        <title>Massive genome expansion in bonnet fungi (Mycena s.s.) driven by repeated elements and novel gene families across ecological guilds.</title>
        <authorList>
            <consortium name="Lawrence Berkeley National Laboratory"/>
            <person name="Harder C.B."/>
            <person name="Miyauchi S."/>
            <person name="Viragh M."/>
            <person name="Kuo A."/>
            <person name="Thoen E."/>
            <person name="Andreopoulos B."/>
            <person name="Lu D."/>
            <person name="Skrede I."/>
            <person name="Drula E."/>
            <person name="Henrissat B."/>
            <person name="Morin E."/>
            <person name="Kohler A."/>
            <person name="Barry K."/>
            <person name="LaButti K."/>
            <person name="Morin E."/>
            <person name="Salamov A."/>
            <person name="Lipzen A."/>
            <person name="Mereny Z."/>
            <person name="Hegedus B."/>
            <person name="Baldrian P."/>
            <person name="Stursova M."/>
            <person name="Weitz H."/>
            <person name="Taylor A."/>
            <person name="Grigoriev I.V."/>
            <person name="Nagy L.G."/>
            <person name="Martin F."/>
            <person name="Kauserud H."/>
        </authorList>
    </citation>
    <scope>NUCLEOTIDE SEQUENCE</scope>
    <source>
        <strain evidence="3">9144</strain>
    </source>
</reference>
<dbReference type="AlphaFoldDB" id="A0AAD6VI46"/>
<comment type="caution">
    <text evidence="3">The sequence shown here is derived from an EMBL/GenBank/DDBJ whole genome shotgun (WGS) entry which is preliminary data.</text>
</comment>
<evidence type="ECO:0000256" key="1">
    <source>
        <dbReference type="SAM" id="MobiDB-lite"/>
    </source>
</evidence>
<accession>A0AAD6VI46</accession>
<name>A0AAD6VI46_9AGAR</name>
<evidence type="ECO:0000313" key="4">
    <source>
        <dbReference type="Proteomes" id="UP001219525"/>
    </source>
</evidence>
<protein>
    <submittedName>
        <fullName evidence="3">Uncharacterized protein</fullName>
    </submittedName>
</protein>
<dbReference type="EMBL" id="JARJCW010000021">
    <property type="protein sequence ID" value="KAJ7213581.1"/>
    <property type="molecule type" value="Genomic_DNA"/>
</dbReference>
<feature type="compositionally biased region" description="Low complexity" evidence="1">
    <location>
        <begin position="79"/>
        <end position="89"/>
    </location>
</feature>
<keyword evidence="4" id="KW-1185">Reference proteome</keyword>
<sequence>MLFDCAVVLLVNVWALVGVGGRQVKTRSPEDLARATADVWQNCLRVLSMYERRWVMRGHPLALFVYLNTGMTDGEMQADDAPTPASASARDGFPDEGTPLPSTSKSLATESQNRAPLLLLTLESIHETDAMLSLQLTSEELGRLPVYDSFSYEFAFQVDASEKYQYHGA</sequence>
<organism evidence="3 4">
    <name type="scientific">Mycena pura</name>
    <dbReference type="NCBI Taxonomy" id="153505"/>
    <lineage>
        <taxon>Eukaryota</taxon>
        <taxon>Fungi</taxon>
        <taxon>Dikarya</taxon>
        <taxon>Basidiomycota</taxon>
        <taxon>Agaricomycotina</taxon>
        <taxon>Agaricomycetes</taxon>
        <taxon>Agaricomycetidae</taxon>
        <taxon>Agaricales</taxon>
        <taxon>Marasmiineae</taxon>
        <taxon>Mycenaceae</taxon>
        <taxon>Mycena</taxon>
    </lineage>
</organism>
<proteinExistence type="predicted"/>
<evidence type="ECO:0000256" key="2">
    <source>
        <dbReference type="SAM" id="SignalP"/>
    </source>
</evidence>
<feature type="region of interest" description="Disordered" evidence="1">
    <location>
        <begin position="75"/>
        <end position="109"/>
    </location>
</feature>
<feature type="chain" id="PRO_5042198719" evidence="2">
    <location>
        <begin position="22"/>
        <end position="169"/>
    </location>
</feature>
<feature type="compositionally biased region" description="Polar residues" evidence="1">
    <location>
        <begin position="100"/>
        <end position="109"/>
    </location>
</feature>
<keyword evidence="2" id="KW-0732">Signal</keyword>